<feature type="signal peptide" evidence="4">
    <location>
        <begin position="1"/>
        <end position="29"/>
    </location>
</feature>
<evidence type="ECO:0000256" key="4">
    <source>
        <dbReference type="SAM" id="SignalP"/>
    </source>
</evidence>
<keyword evidence="2 4" id="KW-0732">Signal</keyword>
<keyword evidence="1 3" id="KW-0193">Cuticle</keyword>
<dbReference type="AlphaFoldDB" id="A0A194R164"/>
<dbReference type="PROSITE" id="PS51155">
    <property type="entry name" value="CHIT_BIND_RR_2"/>
    <property type="match status" value="1"/>
</dbReference>
<dbReference type="InterPro" id="IPR000618">
    <property type="entry name" value="Insect_cuticle"/>
</dbReference>
<dbReference type="GO" id="GO:0005615">
    <property type="term" value="C:extracellular space"/>
    <property type="evidence" value="ECO:0007669"/>
    <property type="project" value="TreeGrafter"/>
</dbReference>
<dbReference type="InterPro" id="IPR031311">
    <property type="entry name" value="CHIT_BIND_RR_consensus"/>
</dbReference>
<dbReference type="PROSITE" id="PS00233">
    <property type="entry name" value="CHIT_BIND_RR_1"/>
    <property type="match status" value="1"/>
</dbReference>
<dbReference type="EMBL" id="KQ461073">
    <property type="protein sequence ID" value="KPJ09581.1"/>
    <property type="molecule type" value="Genomic_DNA"/>
</dbReference>
<evidence type="ECO:0000256" key="1">
    <source>
        <dbReference type="ARBA" id="ARBA00022460"/>
    </source>
</evidence>
<keyword evidence="6" id="KW-1185">Reference proteome</keyword>
<dbReference type="GO" id="GO:0031012">
    <property type="term" value="C:extracellular matrix"/>
    <property type="evidence" value="ECO:0007669"/>
    <property type="project" value="TreeGrafter"/>
</dbReference>
<proteinExistence type="predicted"/>
<evidence type="ECO:0000313" key="6">
    <source>
        <dbReference type="Proteomes" id="UP000053240"/>
    </source>
</evidence>
<dbReference type="Proteomes" id="UP000053240">
    <property type="component" value="Unassembled WGS sequence"/>
</dbReference>
<dbReference type="PANTHER" id="PTHR12236:SF95">
    <property type="entry name" value="CUTICULAR PROTEIN 76BD, ISOFORM C-RELATED"/>
    <property type="match status" value="1"/>
</dbReference>
<organism evidence="5 6">
    <name type="scientific">Papilio machaon</name>
    <name type="common">Old World swallowtail butterfly</name>
    <dbReference type="NCBI Taxonomy" id="76193"/>
    <lineage>
        <taxon>Eukaryota</taxon>
        <taxon>Metazoa</taxon>
        <taxon>Ecdysozoa</taxon>
        <taxon>Arthropoda</taxon>
        <taxon>Hexapoda</taxon>
        <taxon>Insecta</taxon>
        <taxon>Pterygota</taxon>
        <taxon>Neoptera</taxon>
        <taxon>Endopterygota</taxon>
        <taxon>Lepidoptera</taxon>
        <taxon>Glossata</taxon>
        <taxon>Ditrysia</taxon>
        <taxon>Papilionoidea</taxon>
        <taxon>Papilionidae</taxon>
        <taxon>Papilioninae</taxon>
        <taxon>Papilio</taxon>
    </lineage>
</organism>
<name>A0A194R164_PAPMA</name>
<feature type="chain" id="PRO_5008264830" evidence="4">
    <location>
        <begin position="30"/>
        <end position="242"/>
    </location>
</feature>
<sequence length="242" mass="25864">MATLNHAVAAPSLNLCLTALVAVASVTSAVVSRKTLVSEYDYPRYGFNYAINDPITKDNKAQWESRDGDVVNGAYSLREPDGTIRVVEYSANDLKGFRAVVKNIGANVHPITIITKTTHGVGPIKTKAPVKVVPVVDITPVSISTVTNSGPKNSIISSYNYGFGSAPLAIGLPKVTSLGHWSLPWDPATRSYGGWVPVNGAVAQGAFATIFSKKYINGKLHEWTTGPISLQNVKTLVIKTKN</sequence>
<accession>A0A194R164</accession>
<dbReference type="Pfam" id="PF00379">
    <property type="entry name" value="Chitin_bind_4"/>
    <property type="match status" value="1"/>
</dbReference>
<dbReference type="InterPro" id="IPR051217">
    <property type="entry name" value="Insect_Cuticle_Struc_Prot"/>
</dbReference>
<evidence type="ECO:0000313" key="5">
    <source>
        <dbReference type="EMBL" id="KPJ09581.1"/>
    </source>
</evidence>
<dbReference type="STRING" id="76193.A0A194R164"/>
<dbReference type="PRINTS" id="PR00947">
    <property type="entry name" value="CUTICLE"/>
</dbReference>
<dbReference type="GO" id="GO:0042302">
    <property type="term" value="F:structural constituent of cuticle"/>
    <property type="evidence" value="ECO:0007669"/>
    <property type="project" value="UniProtKB-UniRule"/>
</dbReference>
<gene>
    <name evidence="5" type="ORF">RR48_13215</name>
</gene>
<evidence type="ECO:0000256" key="3">
    <source>
        <dbReference type="PROSITE-ProRule" id="PRU00497"/>
    </source>
</evidence>
<dbReference type="InParanoid" id="A0A194R164"/>
<reference evidence="5 6" key="1">
    <citation type="journal article" date="2015" name="Nat. Commun.">
        <title>Outbred genome sequencing and CRISPR/Cas9 gene editing in butterflies.</title>
        <authorList>
            <person name="Li X."/>
            <person name="Fan D."/>
            <person name="Zhang W."/>
            <person name="Liu G."/>
            <person name="Zhang L."/>
            <person name="Zhao L."/>
            <person name="Fang X."/>
            <person name="Chen L."/>
            <person name="Dong Y."/>
            <person name="Chen Y."/>
            <person name="Ding Y."/>
            <person name="Zhao R."/>
            <person name="Feng M."/>
            <person name="Zhu Y."/>
            <person name="Feng Y."/>
            <person name="Jiang X."/>
            <person name="Zhu D."/>
            <person name="Xiang H."/>
            <person name="Feng X."/>
            <person name="Li S."/>
            <person name="Wang J."/>
            <person name="Zhang G."/>
            <person name="Kronforst M.R."/>
            <person name="Wang W."/>
        </authorList>
    </citation>
    <scope>NUCLEOTIDE SEQUENCE [LARGE SCALE GENOMIC DNA]</scope>
    <source>
        <strain evidence="5">Ya'a_city_454_Pm</strain>
        <tissue evidence="5">Whole body</tissue>
    </source>
</reference>
<protein>
    <submittedName>
        <fullName evidence="5">Cuticle protein 19</fullName>
    </submittedName>
</protein>
<evidence type="ECO:0000256" key="2">
    <source>
        <dbReference type="ARBA" id="ARBA00022729"/>
    </source>
</evidence>
<dbReference type="PANTHER" id="PTHR12236">
    <property type="entry name" value="STRUCTURAL CONTITUENT OF CUTICLE"/>
    <property type="match status" value="1"/>
</dbReference>